<evidence type="ECO:0000256" key="2">
    <source>
        <dbReference type="ARBA" id="ARBA00023008"/>
    </source>
</evidence>
<dbReference type="EMBL" id="UOGF01000011">
    <property type="protein sequence ID" value="VAX26396.1"/>
    <property type="molecule type" value="Genomic_DNA"/>
</dbReference>
<protein>
    <recommendedName>
        <fullName evidence="3">Blue (type 1) copper domain-containing protein</fullName>
    </recommendedName>
</protein>
<reference evidence="4" key="1">
    <citation type="submission" date="2018-06" db="EMBL/GenBank/DDBJ databases">
        <authorList>
            <person name="Zhirakovskaya E."/>
        </authorList>
    </citation>
    <scope>NUCLEOTIDE SEQUENCE</scope>
</reference>
<dbReference type="InterPro" id="IPR008972">
    <property type="entry name" value="Cupredoxin"/>
</dbReference>
<name>A0A3B1C775_9ZZZZ</name>
<dbReference type="InterPro" id="IPR000923">
    <property type="entry name" value="BlueCu_1"/>
</dbReference>
<dbReference type="InterPro" id="IPR052721">
    <property type="entry name" value="ET_Amicyanin"/>
</dbReference>
<proteinExistence type="predicted"/>
<dbReference type="Gene3D" id="2.60.40.420">
    <property type="entry name" value="Cupredoxins - blue copper proteins"/>
    <property type="match status" value="1"/>
</dbReference>
<dbReference type="PANTHER" id="PTHR36507:SF1">
    <property type="entry name" value="BLL1555 PROTEIN"/>
    <property type="match status" value="1"/>
</dbReference>
<feature type="domain" description="Blue (type 1) copper" evidence="3">
    <location>
        <begin position="49"/>
        <end position="125"/>
    </location>
</feature>
<dbReference type="AlphaFoldDB" id="A0A3B1C775"/>
<gene>
    <name evidence="4" type="ORF">MNBD_NITROSPIRAE01-1666</name>
</gene>
<dbReference type="GO" id="GO:0005507">
    <property type="term" value="F:copper ion binding"/>
    <property type="evidence" value="ECO:0007669"/>
    <property type="project" value="InterPro"/>
</dbReference>
<evidence type="ECO:0000256" key="1">
    <source>
        <dbReference type="ARBA" id="ARBA00022723"/>
    </source>
</evidence>
<accession>A0A3B1C775</accession>
<evidence type="ECO:0000313" key="4">
    <source>
        <dbReference type="EMBL" id="VAX26396.1"/>
    </source>
</evidence>
<sequence>MSYLEKRFKKPQMIIGLLACVAFSSCDLFPDPQSTKISIQPDSTYLEDAAFYPNPTIVHFGGTVVWKNNDKVIHSIVGDAKSGVCAFKSDEINQGRTYKKTFLKRTTCNYYCGVHGKTMRGKIIVR</sequence>
<dbReference type="PANTHER" id="PTHR36507">
    <property type="entry name" value="BLL1555 PROTEIN"/>
    <property type="match status" value="1"/>
</dbReference>
<keyword evidence="1" id="KW-0479">Metal-binding</keyword>
<dbReference type="PROSITE" id="PS51257">
    <property type="entry name" value="PROKAR_LIPOPROTEIN"/>
    <property type="match status" value="1"/>
</dbReference>
<evidence type="ECO:0000259" key="3">
    <source>
        <dbReference type="Pfam" id="PF00127"/>
    </source>
</evidence>
<organism evidence="4">
    <name type="scientific">hydrothermal vent metagenome</name>
    <dbReference type="NCBI Taxonomy" id="652676"/>
    <lineage>
        <taxon>unclassified sequences</taxon>
        <taxon>metagenomes</taxon>
        <taxon>ecological metagenomes</taxon>
    </lineage>
</organism>
<dbReference type="GO" id="GO:0009055">
    <property type="term" value="F:electron transfer activity"/>
    <property type="evidence" value="ECO:0007669"/>
    <property type="project" value="InterPro"/>
</dbReference>
<keyword evidence="2" id="KW-0186">Copper</keyword>
<dbReference type="SUPFAM" id="SSF49503">
    <property type="entry name" value="Cupredoxins"/>
    <property type="match status" value="1"/>
</dbReference>
<dbReference type="Pfam" id="PF00127">
    <property type="entry name" value="Copper-bind"/>
    <property type="match status" value="1"/>
</dbReference>